<evidence type="ECO:0000313" key="2">
    <source>
        <dbReference type="Proteomes" id="UP000326837"/>
    </source>
</evidence>
<protein>
    <submittedName>
        <fullName evidence="1">Uncharacterized protein</fullName>
    </submittedName>
</protein>
<keyword evidence="2" id="KW-1185">Reference proteome</keyword>
<dbReference type="Proteomes" id="UP000326837">
    <property type="component" value="Chromosome"/>
</dbReference>
<dbReference type="KEGG" id="lpav:PLANPX_5409"/>
<accession>A0A5K7XIH6</accession>
<organism evidence="1 2">
    <name type="scientific">Lacipirellula parvula</name>
    <dbReference type="NCBI Taxonomy" id="2650471"/>
    <lineage>
        <taxon>Bacteria</taxon>
        <taxon>Pseudomonadati</taxon>
        <taxon>Planctomycetota</taxon>
        <taxon>Planctomycetia</taxon>
        <taxon>Pirellulales</taxon>
        <taxon>Lacipirellulaceae</taxon>
        <taxon>Lacipirellula</taxon>
    </lineage>
</organism>
<gene>
    <name evidence="1" type="ORF">PLANPX_5409</name>
</gene>
<dbReference type="AlphaFoldDB" id="A0A5K7XIH6"/>
<reference evidence="2" key="1">
    <citation type="submission" date="2019-10" db="EMBL/GenBank/DDBJ databases">
        <title>Lacipirellula parvula gen. nov., sp. nov., representing a lineage of planctomycetes widespread in freshwater anoxic habitats, and description of the family Lacipirellulaceae.</title>
        <authorList>
            <person name="Dedysh S.N."/>
            <person name="Kulichevskaya I.S."/>
            <person name="Beletsky A.V."/>
            <person name="Rakitin A.L."/>
            <person name="Mardanov A.V."/>
            <person name="Ivanova A.A."/>
            <person name="Saltykova V.X."/>
            <person name="Rijpstra W.I.C."/>
            <person name="Sinninghe Damste J.S."/>
            <person name="Ravin N.V."/>
        </authorList>
    </citation>
    <scope>NUCLEOTIDE SEQUENCE [LARGE SCALE GENOMIC DNA]</scope>
    <source>
        <strain evidence="2">PX69</strain>
    </source>
</reference>
<dbReference type="EMBL" id="AP021861">
    <property type="protein sequence ID" value="BBO35797.1"/>
    <property type="molecule type" value="Genomic_DNA"/>
</dbReference>
<name>A0A5K7XIH6_9BACT</name>
<sequence length="41" mass="4621">MVMGKLNVKWGVGVSPFHIQHSHFHCHRSGGSLSRGYWGRS</sequence>
<proteinExistence type="predicted"/>
<evidence type="ECO:0000313" key="1">
    <source>
        <dbReference type="EMBL" id="BBO35797.1"/>
    </source>
</evidence>